<evidence type="ECO:0000256" key="1">
    <source>
        <dbReference type="SAM" id="MobiDB-lite"/>
    </source>
</evidence>
<protein>
    <recommendedName>
        <fullName evidence="2">RNB domain-containing protein</fullName>
    </recommendedName>
</protein>
<dbReference type="PANTHER" id="PTHR23355:SF42">
    <property type="entry name" value="RIBONUCLEASE II, CHLOROPLASTIC_MITOCHONDRIAL"/>
    <property type="match status" value="1"/>
</dbReference>
<feature type="region of interest" description="Disordered" evidence="1">
    <location>
        <begin position="46"/>
        <end position="66"/>
    </location>
</feature>
<proteinExistence type="predicted"/>
<feature type="compositionally biased region" description="Low complexity" evidence="1">
    <location>
        <begin position="530"/>
        <end position="542"/>
    </location>
</feature>
<evidence type="ECO:0000259" key="2">
    <source>
        <dbReference type="SMART" id="SM00955"/>
    </source>
</evidence>
<feature type="compositionally biased region" description="Basic residues" evidence="1">
    <location>
        <begin position="672"/>
        <end position="684"/>
    </location>
</feature>
<feature type="domain" description="RNB" evidence="2">
    <location>
        <begin position="61"/>
        <end position="435"/>
    </location>
</feature>
<dbReference type="InterPro" id="IPR050180">
    <property type="entry name" value="RNR_Ribonuclease"/>
</dbReference>
<name>A0ABQ6I3E0_9MICO</name>
<evidence type="ECO:0000313" key="4">
    <source>
        <dbReference type="Proteomes" id="UP001157091"/>
    </source>
</evidence>
<feature type="compositionally biased region" description="Basic residues" evidence="1">
    <location>
        <begin position="580"/>
        <end position="630"/>
    </location>
</feature>
<feature type="region of interest" description="Disordered" evidence="1">
    <location>
        <begin position="492"/>
        <end position="684"/>
    </location>
</feature>
<evidence type="ECO:0000313" key="3">
    <source>
        <dbReference type="EMBL" id="GMA24479.1"/>
    </source>
</evidence>
<dbReference type="Pfam" id="PF00773">
    <property type="entry name" value="RNB"/>
    <property type="match status" value="1"/>
</dbReference>
<gene>
    <name evidence="3" type="ORF">GCM10025864_22380</name>
</gene>
<dbReference type="InterPro" id="IPR001900">
    <property type="entry name" value="RNase_II/R"/>
</dbReference>
<dbReference type="SMART" id="SM00955">
    <property type="entry name" value="RNB"/>
    <property type="match status" value="1"/>
</dbReference>
<dbReference type="EMBL" id="BSUK01000001">
    <property type="protein sequence ID" value="GMA24479.1"/>
    <property type="molecule type" value="Genomic_DNA"/>
</dbReference>
<dbReference type="SUPFAM" id="SSF50249">
    <property type="entry name" value="Nucleic acid-binding proteins"/>
    <property type="match status" value="1"/>
</dbReference>
<accession>A0ABQ6I3E0</accession>
<feature type="region of interest" description="Disordered" evidence="1">
    <location>
        <begin position="207"/>
        <end position="230"/>
    </location>
</feature>
<comment type="caution">
    <text evidence="3">The sequence shown here is derived from an EMBL/GenBank/DDBJ whole genome shotgun (WGS) entry which is preliminary data.</text>
</comment>
<organism evidence="3 4">
    <name type="scientific">Luteimicrobium album</name>
    <dbReference type="NCBI Taxonomy" id="1054550"/>
    <lineage>
        <taxon>Bacteria</taxon>
        <taxon>Bacillati</taxon>
        <taxon>Actinomycetota</taxon>
        <taxon>Actinomycetes</taxon>
        <taxon>Micrococcales</taxon>
        <taxon>Luteimicrobium</taxon>
    </lineage>
</organism>
<feature type="region of interest" description="Disordered" evidence="1">
    <location>
        <begin position="125"/>
        <end position="147"/>
    </location>
</feature>
<feature type="compositionally biased region" description="Low complexity" evidence="1">
    <location>
        <begin position="550"/>
        <end position="566"/>
    </location>
</feature>
<feature type="compositionally biased region" description="Basic and acidic residues" evidence="1">
    <location>
        <begin position="492"/>
        <end position="503"/>
    </location>
</feature>
<keyword evidence="4" id="KW-1185">Reference proteome</keyword>
<sequence>MPAQYLRIAGADAATSRAVRRSLAALRRQMEIPDDFTPEVLADAERAASRGPTLATPGPGREDLRSVPFLTIDPPGSMDLDQAMALERVSGSGSAGPDGAGSGFVVHYAIADVAAFVEPGGPVDTESHARGTTLYGPDGRTPLHPATLSEGAASLLPDADRPAVVWRIVLDGRGEIVEETADAPGVTVRRGVVRSVARLNYEEAQAALDGRAPSSGSQDEGEPDDARWPDSVGETLALLKEIGSLRQERERERGGVSLDVPEQVAVTHDDGTTTLELRSTLPVEGWNAQISLLTGIAAARLMRAGGVGILRTLPPADPRDVARLRRTARALGIPWPAEQSYGELLRTLDSAQPHHAAFLTEATTLFRGASYLAFGGTDLPAASELPELPTVSDDPGDGVVTRHAAIAAEYAHVTAPLRRLVDRYGTEACLAACSGDPVPGWVLDGLGALPKIMARTGQKAGSFERACLDTVEAALVADRVGDVFDGVVVDVDDKPAKPKDAADPARAAGSGDRWWSRSPPSARRSRGPRCRSASPSGCGSPRRPSRNVASRSSSPRVTSRPPTVTSAPPASVAYDAASPHRARRRTRGHRRMARGARRRVRAGARRRRHRGPFHARGARRRRPRSRRRGPRSAVGCGAGDRGSATHAGDAAERRGDRPGDVVRARDRDTRVGRRRRRRARAGLG</sequence>
<dbReference type="Proteomes" id="UP001157091">
    <property type="component" value="Unassembled WGS sequence"/>
</dbReference>
<dbReference type="InterPro" id="IPR012340">
    <property type="entry name" value="NA-bd_OB-fold"/>
</dbReference>
<feature type="compositionally biased region" description="Basic and acidic residues" evidence="1">
    <location>
        <begin position="649"/>
        <end position="671"/>
    </location>
</feature>
<reference evidence="4" key="1">
    <citation type="journal article" date="2019" name="Int. J. Syst. Evol. Microbiol.">
        <title>The Global Catalogue of Microorganisms (GCM) 10K type strain sequencing project: providing services to taxonomists for standard genome sequencing and annotation.</title>
        <authorList>
            <consortium name="The Broad Institute Genomics Platform"/>
            <consortium name="The Broad Institute Genome Sequencing Center for Infectious Disease"/>
            <person name="Wu L."/>
            <person name="Ma J."/>
        </authorList>
    </citation>
    <scope>NUCLEOTIDE SEQUENCE [LARGE SCALE GENOMIC DNA]</scope>
    <source>
        <strain evidence="4">NBRC 106348</strain>
    </source>
</reference>
<dbReference type="PANTHER" id="PTHR23355">
    <property type="entry name" value="RIBONUCLEASE"/>
    <property type="match status" value="1"/>
</dbReference>
<feature type="compositionally biased region" description="Low complexity" evidence="1">
    <location>
        <begin position="504"/>
        <end position="522"/>
    </location>
</feature>